<gene>
    <name evidence="8" type="ORF">D7I46_01435</name>
</gene>
<keyword evidence="4" id="KW-0572">Peptidoglycan-anchor</keyword>
<dbReference type="NCBIfam" id="TIGR01167">
    <property type="entry name" value="LPXTG_anchor"/>
    <property type="match status" value="1"/>
</dbReference>
<proteinExistence type="predicted"/>
<feature type="region of interest" description="Disordered" evidence="5">
    <location>
        <begin position="500"/>
        <end position="521"/>
    </location>
</feature>
<evidence type="ECO:0000256" key="2">
    <source>
        <dbReference type="ARBA" id="ARBA00022525"/>
    </source>
</evidence>
<feature type="transmembrane region" description="Helical" evidence="6">
    <location>
        <begin position="1465"/>
        <end position="1486"/>
    </location>
</feature>
<dbReference type="EMBL" id="CP032627">
    <property type="protein sequence ID" value="AYF99861.1"/>
    <property type="molecule type" value="Genomic_DNA"/>
</dbReference>
<feature type="region of interest" description="Disordered" evidence="5">
    <location>
        <begin position="1145"/>
        <end position="1202"/>
    </location>
</feature>
<evidence type="ECO:0000313" key="9">
    <source>
        <dbReference type="Proteomes" id="UP000269374"/>
    </source>
</evidence>
<feature type="compositionally biased region" description="Polar residues" evidence="5">
    <location>
        <begin position="501"/>
        <end position="516"/>
    </location>
</feature>
<dbReference type="KEGG" id="lact:D7I46_01435"/>
<evidence type="ECO:0000256" key="1">
    <source>
        <dbReference type="ARBA" id="ARBA00022512"/>
    </source>
</evidence>
<keyword evidence="2" id="KW-0964">Secreted</keyword>
<sequence>MFKKEKGFRSWKAGKHWLYSAGVLAILVSGGMAVSNLTPLALHAQAATSMPSDFTQVGSIGSAPLYQTSNTSWTNINGAIKALVNGQTPDYYVGAAKYASDGKTIIAGQPLGWYDGQTQYPVINGGTFGSLLTADPSDLSQPNYNFVNVAIMQKDGFTDSDNFNYITAPGQAVPIYDVGEAYETSTGKFIPVGLKIKINDATYYDSGSSTTPRDVFSDGYKLMVAARNDGNGNITLGYVVVMNGVVAQNNGGGSEGGGSGSGTGNISGGCTTGIPKSVNGIVTYVNENTGEVLPNNSISAVKVADIDAGQSADISSNSLGYFISNPTHLSLQNNVLTASTDHTVTSDASTLDANSYVTLKNINSFALTFTDTLGNQQQGSIVESLFGRSAVSLPVPDLVKNVLTKTETSGASPSGVSQAGAEFELKNENPGKFVNASDTGSDEVEASNGKMNTSSDGTLEFTTGSDGKVGVENLPSVDGNGKTITYQWVEVNAPDGEAISASGSGQEFSANLSTPADSDGNIPTADTNISDKPLLEAQLNKNSTNAAFNNALGDATYEAYNSDGTPITTDDGLDPATGKAADVDVVTGTLVTSVGSGEEGDGPLIVKANAQGQIDVKNMDGTQVSKDITWKEISPAAGHALNNQVATGTFSTTTLNSDKSNFLVTSTTTDKPMGETAIAKLDADTGNSTTQGAATLQGAEFTLEDATGAPVKQSQGVDPKTGAAANVVLTSGTTYAPDANGNIVLVTNDKGVAGQVENLDLTNNLNYQWVETKAPYGYAINDKPDAVTFSPSNTVDTATNNYEDSQKLSATISDRVVDFGFSFTKDAADQGATGLNGAEFTLTPLTGTQNSLGQFDNGKDTNINGQDTFISPDTGLAIPVTDVSQLFLGTTQTSHDYTDPQGNQSAGWVEYNHVQVGKYKLVETSTPKGYAPVDEMEVDILPDTDTTGAPTSYELKVTDTVTGNVLRDETIPVSYSTSQSGRQLIDDNNSLGKFNLGQLIDKLPVPSIDVEKANDAVPDAGKGNDTDADNNVGVNDHDTVATADNAKAGATTTIDFRITNNGTDDLTKVTAKDKTTSGSVDIGAITWTYNGQTVTLNSDGYFVTADGSVLTLSVGQSITGTATLPALPAGQLHTDQIAVSGIGIQSGGDVQDHDNWNGETPKPSIDIEKANGTTPKAGKGNNTDTANNDGTNDHDTAATADKVKNKATTQIYFNGTNNGTEPLTDIKVGDKTTAGSVAIGAITWTYKGQTLKTNADGYLTLQDGTLLTLAPNENITGTGLLPALPAGELHTDNATIAGVGTLDKVPVGDNDNWNGITPLTVKTTAHTTGTDQIFTPSSSTQMYDTVETNAPKGDIQVAYLHKITPDGKDTIVATVSFTIDDATVEAEKDTVLKSIDTSKDVVGTRYVWGEAIFAKGADIKTDKPLATFYDKNDKAETLTPVTTPVALTPAKPNLTIILPDTGTKALAWLTGIGVAILAAVGGTTFYKKRKKGSDKAK</sequence>
<dbReference type="InterPro" id="IPR013783">
    <property type="entry name" value="Ig-like_fold"/>
</dbReference>
<feature type="compositionally biased region" description="Low complexity" evidence="5">
    <location>
        <begin position="1177"/>
        <end position="1190"/>
    </location>
</feature>
<dbReference type="Gene3D" id="2.60.40.10">
    <property type="entry name" value="Immunoglobulins"/>
    <property type="match status" value="3"/>
</dbReference>
<evidence type="ECO:0000259" key="7">
    <source>
        <dbReference type="PROSITE" id="PS50847"/>
    </source>
</evidence>
<reference evidence="8 9" key="1">
    <citation type="submission" date="2018-09" db="EMBL/GenBank/DDBJ databases">
        <title>Genome sequencing of strain 1JSPR-7.</title>
        <authorList>
            <person name="Heo J."/>
            <person name="Kim S.-J."/>
            <person name="Kwon S.-W."/>
        </authorList>
    </citation>
    <scope>NUCLEOTIDE SEQUENCE [LARGE SCALE GENOMIC DNA]</scope>
    <source>
        <strain evidence="8 9">1JSPR-7</strain>
    </source>
</reference>
<accession>A0A387BCV9</accession>
<keyword evidence="6" id="KW-1133">Transmembrane helix</keyword>
<evidence type="ECO:0000313" key="8">
    <source>
        <dbReference type="EMBL" id="AYF99861.1"/>
    </source>
</evidence>
<keyword evidence="9" id="KW-1185">Reference proteome</keyword>
<dbReference type="PROSITE" id="PS50847">
    <property type="entry name" value="GRAM_POS_ANCHORING"/>
    <property type="match status" value="1"/>
</dbReference>
<dbReference type="Proteomes" id="UP000269374">
    <property type="component" value="Chromosome"/>
</dbReference>
<evidence type="ECO:0000256" key="6">
    <source>
        <dbReference type="SAM" id="Phobius"/>
    </source>
</evidence>
<name>A0A387BCV9_9LACT</name>
<dbReference type="Pfam" id="PF00746">
    <property type="entry name" value="Gram_pos_anchor"/>
    <property type="match status" value="1"/>
</dbReference>
<keyword evidence="6" id="KW-0472">Membrane</keyword>
<dbReference type="Pfam" id="PF17802">
    <property type="entry name" value="SpaA"/>
    <property type="match status" value="1"/>
</dbReference>
<feature type="region of interest" description="Disordered" evidence="5">
    <location>
        <begin position="425"/>
        <end position="476"/>
    </location>
</feature>
<feature type="compositionally biased region" description="Polar residues" evidence="5">
    <location>
        <begin position="449"/>
        <end position="465"/>
    </location>
</feature>
<dbReference type="InterPro" id="IPR019931">
    <property type="entry name" value="LPXTG_anchor"/>
</dbReference>
<feature type="compositionally biased region" description="Basic and acidic residues" evidence="5">
    <location>
        <begin position="1191"/>
        <end position="1202"/>
    </location>
</feature>
<evidence type="ECO:0000256" key="3">
    <source>
        <dbReference type="ARBA" id="ARBA00022729"/>
    </source>
</evidence>
<feature type="domain" description="Gram-positive cocci surface proteins LPxTG" evidence="7">
    <location>
        <begin position="1458"/>
        <end position="1497"/>
    </location>
</feature>
<evidence type="ECO:0000256" key="4">
    <source>
        <dbReference type="ARBA" id="ARBA00023088"/>
    </source>
</evidence>
<dbReference type="InterPro" id="IPR041033">
    <property type="entry name" value="SpaA_PFL_dom_1"/>
</dbReference>
<keyword evidence="1" id="KW-0134">Cell wall</keyword>
<evidence type="ECO:0000256" key="5">
    <source>
        <dbReference type="SAM" id="MobiDB-lite"/>
    </source>
</evidence>
<keyword evidence="6" id="KW-0812">Transmembrane</keyword>
<protein>
    <submittedName>
        <fullName evidence="8">LPXTG cell wall anchor domain-containing protein</fullName>
    </submittedName>
</protein>
<organism evidence="8 9">
    <name type="scientific">Lactococcus allomyrinae</name>
    <dbReference type="NCBI Taxonomy" id="2419773"/>
    <lineage>
        <taxon>Bacteria</taxon>
        <taxon>Bacillati</taxon>
        <taxon>Bacillota</taxon>
        <taxon>Bacilli</taxon>
        <taxon>Lactobacillales</taxon>
        <taxon>Streptococcaceae</taxon>
        <taxon>Lactococcus</taxon>
    </lineage>
</organism>
<dbReference type="RefSeq" id="WP_120771250.1">
    <property type="nucleotide sequence ID" value="NZ_CP032627.1"/>
</dbReference>
<keyword evidence="3" id="KW-0732">Signal</keyword>
<dbReference type="OrthoDB" id="1744455at2"/>